<dbReference type="PROSITE" id="PS50267">
    <property type="entry name" value="NA_NEUROTRAN_SYMP_3"/>
    <property type="match status" value="1"/>
</dbReference>
<dbReference type="SUPFAM" id="SSF161070">
    <property type="entry name" value="SNF-like"/>
    <property type="match status" value="1"/>
</dbReference>
<evidence type="ECO:0000256" key="3">
    <source>
        <dbReference type="ARBA" id="ARBA00022692"/>
    </source>
</evidence>
<evidence type="ECO:0000256" key="2">
    <source>
        <dbReference type="ARBA" id="ARBA00022448"/>
    </source>
</evidence>
<keyword evidence="4 7" id="KW-1133">Transmembrane helix</keyword>
<keyword evidence="3 7" id="KW-0812">Transmembrane</keyword>
<feature type="transmembrane region" description="Helical" evidence="7">
    <location>
        <begin position="18"/>
        <end position="42"/>
    </location>
</feature>
<gene>
    <name evidence="8" type="ORF">XENORESO_010766</name>
</gene>
<dbReference type="PANTHER" id="PTHR11616:SF133">
    <property type="entry name" value="TRANSPORTER"/>
    <property type="match status" value="1"/>
</dbReference>
<feature type="transmembrane region" description="Helical" evidence="7">
    <location>
        <begin position="192"/>
        <end position="212"/>
    </location>
</feature>
<accession>A0ABV0WMW6</accession>
<name>A0ABV0WMW6_9TELE</name>
<dbReference type="PRINTS" id="PR00176">
    <property type="entry name" value="NANEUSMPORT"/>
</dbReference>
<evidence type="ECO:0000256" key="4">
    <source>
        <dbReference type="ARBA" id="ARBA00022989"/>
    </source>
</evidence>
<evidence type="ECO:0000313" key="9">
    <source>
        <dbReference type="Proteomes" id="UP001444071"/>
    </source>
</evidence>
<dbReference type="InterPro" id="IPR037272">
    <property type="entry name" value="SNS_sf"/>
</dbReference>
<evidence type="ECO:0000256" key="1">
    <source>
        <dbReference type="ARBA" id="ARBA00004141"/>
    </source>
</evidence>
<dbReference type="InterPro" id="IPR000175">
    <property type="entry name" value="Na/ntran_symport"/>
</dbReference>
<keyword evidence="2" id="KW-0813">Transport</keyword>
<comment type="caution">
    <text evidence="8">The sequence shown here is derived from an EMBL/GenBank/DDBJ whole genome shotgun (WGS) entry which is preliminary data.</text>
</comment>
<feature type="transmembrane region" description="Helical" evidence="7">
    <location>
        <begin position="233"/>
        <end position="254"/>
    </location>
</feature>
<feature type="transmembrane region" description="Helical" evidence="7">
    <location>
        <begin position="159"/>
        <end position="177"/>
    </location>
</feature>
<keyword evidence="9" id="KW-1185">Reference proteome</keyword>
<feature type="region of interest" description="Disordered" evidence="6">
    <location>
        <begin position="272"/>
        <end position="297"/>
    </location>
</feature>
<evidence type="ECO:0000256" key="6">
    <source>
        <dbReference type="SAM" id="MobiDB-lite"/>
    </source>
</evidence>
<proteinExistence type="predicted"/>
<protein>
    <submittedName>
        <fullName evidence="8">Uncharacterized protein</fullName>
    </submittedName>
</protein>
<dbReference type="Pfam" id="PF00209">
    <property type="entry name" value="SNF"/>
    <property type="match status" value="2"/>
</dbReference>
<feature type="non-terminal residue" evidence="8">
    <location>
        <position position="1"/>
    </location>
</feature>
<feature type="transmembrane region" description="Helical" evidence="7">
    <location>
        <begin position="54"/>
        <end position="79"/>
    </location>
</feature>
<feature type="transmembrane region" description="Helical" evidence="7">
    <location>
        <begin position="112"/>
        <end position="128"/>
    </location>
</feature>
<dbReference type="EMBL" id="JAHRIM010060386">
    <property type="protein sequence ID" value="MEQ2270736.1"/>
    <property type="molecule type" value="Genomic_DNA"/>
</dbReference>
<comment type="subcellular location">
    <subcellularLocation>
        <location evidence="1">Membrane</location>
        <topology evidence="1">Multi-pass membrane protein</topology>
    </subcellularLocation>
</comment>
<reference evidence="8 9" key="1">
    <citation type="submission" date="2021-06" db="EMBL/GenBank/DDBJ databases">
        <authorList>
            <person name="Palmer J.M."/>
        </authorList>
    </citation>
    <scope>NUCLEOTIDE SEQUENCE [LARGE SCALE GENOMIC DNA]</scope>
    <source>
        <strain evidence="8 9">XR_2019</strain>
        <tissue evidence="8">Muscle</tissue>
    </source>
</reference>
<evidence type="ECO:0000256" key="5">
    <source>
        <dbReference type="ARBA" id="ARBA00023136"/>
    </source>
</evidence>
<evidence type="ECO:0000256" key="7">
    <source>
        <dbReference type="SAM" id="Phobius"/>
    </source>
</evidence>
<keyword evidence="5 7" id="KW-0472">Membrane</keyword>
<sequence>GILYFVTPVWSKLFEVKVWINAAAQVFNSLGIAYGCMISMASYNKFNNNITRDVLIVSITNSLTSILAGLVIFSAIGYMSHKHNLPVDNIATDGPGLVFVVYPEVLSTMPGFQLWAPLFFIMLLCLGLDSQFGNVEVTVTFLKDEFGIKVLQYLRREELLALVVCIVGLALGIPHVSKGGIYVFQLMDHCTAVVSLICLAFFEVVTVCWIFGKCILGSSIVQYTPPRYGKYTYPVWAKLVGWVISLVSIVWIPLCAIHEIYNSKGSLLQNSGGLEPGDAQESGFSSINTPQMKPRRDSGQDVEAVHVWRKHSVRLSATEEPRMQTSRQHDGSGLEMALEKKGGEEIVLRWQAGKGIYWRL</sequence>
<dbReference type="PANTHER" id="PTHR11616">
    <property type="entry name" value="SODIUM/CHLORIDE DEPENDENT TRANSPORTER"/>
    <property type="match status" value="1"/>
</dbReference>
<organism evidence="8 9">
    <name type="scientific">Xenotaenia resolanae</name>
    <dbReference type="NCBI Taxonomy" id="208358"/>
    <lineage>
        <taxon>Eukaryota</taxon>
        <taxon>Metazoa</taxon>
        <taxon>Chordata</taxon>
        <taxon>Craniata</taxon>
        <taxon>Vertebrata</taxon>
        <taxon>Euteleostomi</taxon>
        <taxon>Actinopterygii</taxon>
        <taxon>Neopterygii</taxon>
        <taxon>Teleostei</taxon>
        <taxon>Neoteleostei</taxon>
        <taxon>Acanthomorphata</taxon>
        <taxon>Ovalentaria</taxon>
        <taxon>Atherinomorphae</taxon>
        <taxon>Cyprinodontiformes</taxon>
        <taxon>Goodeidae</taxon>
        <taxon>Xenotaenia</taxon>
    </lineage>
</organism>
<evidence type="ECO:0000313" key="8">
    <source>
        <dbReference type="EMBL" id="MEQ2270736.1"/>
    </source>
</evidence>
<dbReference type="Proteomes" id="UP001444071">
    <property type="component" value="Unassembled WGS sequence"/>
</dbReference>
<feature type="compositionally biased region" description="Polar residues" evidence="6">
    <location>
        <begin position="282"/>
        <end position="291"/>
    </location>
</feature>